<keyword evidence="1" id="KW-0805">Transcription regulation</keyword>
<dbReference type="PANTHER" id="PTHR43537:SF5">
    <property type="entry name" value="UXU OPERON TRANSCRIPTIONAL REGULATOR"/>
    <property type="match status" value="1"/>
</dbReference>
<evidence type="ECO:0000259" key="5">
    <source>
        <dbReference type="PROSITE" id="PS50949"/>
    </source>
</evidence>
<dbReference type="eggNOG" id="COG2186">
    <property type="taxonomic scope" value="Bacteria"/>
</dbReference>
<reference evidence="6 7" key="1">
    <citation type="journal article" date="2012" name="J. Bacteriol.">
        <title>Genome Sequence of Nitratireductor pacificus Type Strain pht-3B.</title>
        <authorList>
            <person name="Lai Q."/>
            <person name="Li G."/>
            <person name="Shao Z."/>
        </authorList>
    </citation>
    <scope>NUCLEOTIDE SEQUENCE [LARGE SCALE GENOMIC DNA]</scope>
    <source>
        <strain evidence="7">pht-3B</strain>
    </source>
</reference>
<protein>
    <submittedName>
        <fullName evidence="6">GntR family transcriptional regulator</fullName>
    </submittedName>
</protein>
<dbReference type="SUPFAM" id="SSF48008">
    <property type="entry name" value="GntR ligand-binding domain-like"/>
    <property type="match status" value="1"/>
</dbReference>
<organism evidence="6 7">
    <name type="scientific">Nitratireductor pacificus pht-3B</name>
    <dbReference type="NCBI Taxonomy" id="391937"/>
    <lineage>
        <taxon>Bacteria</taxon>
        <taxon>Pseudomonadati</taxon>
        <taxon>Pseudomonadota</taxon>
        <taxon>Alphaproteobacteria</taxon>
        <taxon>Hyphomicrobiales</taxon>
        <taxon>Phyllobacteriaceae</taxon>
        <taxon>Nitratireductor</taxon>
    </lineage>
</organism>
<evidence type="ECO:0000256" key="4">
    <source>
        <dbReference type="SAM" id="MobiDB-lite"/>
    </source>
</evidence>
<dbReference type="Proteomes" id="UP000006786">
    <property type="component" value="Unassembled WGS sequence"/>
</dbReference>
<proteinExistence type="predicted"/>
<dbReference type="Pfam" id="PF00392">
    <property type="entry name" value="GntR"/>
    <property type="match status" value="1"/>
</dbReference>
<dbReference type="PROSITE" id="PS50949">
    <property type="entry name" value="HTH_GNTR"/>
    <property type="match status" value="1"/>
</dbReference>
<dbReference type="PATRIC" id="fig|391937.3.peg.2993"/>
<dbReference type="InterPro" id="IPR008920">
    <property type="entry name" value="TF_FadR/GntR_C"/>
</dbReference>
<dbReference type="RefSeq" id="WP_008597758.1">
    <property type="nucleotide sequence ID" value="NZ_AMRM01000016.1"/>
</dbReference>
<keyword evidence="7" id="KW-1185">Reference proteome</keyword>
<dbReference type="InterPro" id="IPR036390">
    <property type="entry name" value="WH_DNA-bd_sf"/>
</dbReference>
<dbReference type="SMART" id="SM00895">
    <property type="entry name" value="FCD"/>
    <property type="match status" value="1"/>
</dbReference>
<dbReference type="Pfam" id="PF07729">
    <property type="entry name" value="FCD"/>
    <property type="match status" value="1"/>
</dbReference>
<gene>
    <name evidence="6" type="ORF">NA2_14552</name>
</gene>
<accession>K2M7I5</accession>
<dbReference type="PRINTS" id="PR00035">
    <property type="entry name" value="HTHGNTR"/>
</dbReference>
<dbReference type="GO" id="GO:0003700">
    <property type="term" value="F:DNA-binding transcription factor activity"/>
    <property type="evidence" value="ECO:0007669"/>
    <property type="project" value="InterPro"/>
</dbReference>
<dbReference type="Gene3D" id="1.10.10.10">
    <property type="entry name" value="Winged helix-like DNA-binding domain superfamily/Winged helix DNA-binding domain"/>
    <property type="match status" value="1"/>
</dbReference>
<dbReference type="InterPro" id="IPR000524">
    <property type="entry name" value="Tscrpt_reg_HTH_GntR"/>
</dbReference>
<dbReference type="InterPro" id="IPR011711">
    <property type="entry name" value="GntR_C"/>
</dbReference>
<name>K2M7I5_9HYPH</name>
<evidence type="ECO:0000256" key="1">
    <source>
        <dbReference type="ARBA" id="ARBA00023015"/>
    </source>
</evidence>
<evidence type="ECO:0000256" key="2">
    <source>
        <dbReference type="ARBA" id="ARBA00023125"/>
    </source>
</evidence>
<dbReference type="AlphaFoldDB" id="K2M7I5"/>
<dbReference type="CDD" id="cd07377">
    <property type="entry name" value="WHTH_GntR"/>
    <property type="match status" value="1"/>
</dbReference>
<dbReference type="PANTHER" id="PTHR43537">
    <property type="entry name" value="TRANSCRIPTIONAL REGULATOR, GNTR FAMILY"/>
    <property type="match status" value="1"/>
</dbReference>
<comment type="caution">
    <text evidence="6">The sequence shown here is derived from an EMBL/GenBank/DDBJ whole genome shotgun (WGS) entry which is preliminary data.</text>
</comment>
<dbReference type="EMBL" id="AMRM01000016">
    <property type="protein sequence ID" value="EKF18141.1"/>
    <property type="molecule type" value="Genomic_DNA"/>
</dbReference>
<sequence length="252" mass="27592">MTKLDTDSAASHTDLRPAQAGIGPAGSGSRRVLNALIDLIEREGIRVGDRLPPEIDLAQRLNVGRSTIREALKAWQSMGIVVRNKGAGTRLAAEVSANAIHVPLTLKLEGESLLRTHSVRRPLEIEAVRHATRNATPQQRRIIVARVAELIAVYEAGEDWRDADHRFHGAIHEASGNPLFEQLIHQIQRAFQDIYEAPFGRPQLGAATIPLHLDLAEAIAAGDEEAAVRVTTRIMDMVEVEVREHMAGHGNV</sequence>
<evidence type="ECO:0000313" key="7">
    <source>
        <dbReference type="Proteomes" id="UP000006786"/>
    </source>
</evidence>
<dbReference type="STRING" id="391937.NA2_14552"/>
<dbReference type="InterPro" id="IPR036388">
    <property type="entry name" value="WH-like_DNA-bd_sf"/>
</dbReference>
<evidence type="ECO:0000313" key="6">
    <source>
        <dbReference type="EMBL" id="EKF18141.1"/>
    </source>
</evidence>
<feature type="region of interest" description="Disordered" evidence="4">
    <location>
        <begin position="1"/>
        <end position="26"/>
    </location>
</feature>
<keyword evidence="2" id="KW-0238">DNA-binding</keyword>
<evidence type="ECO:0000256" key="3">
    <source>
        <dbReference type="ARBA" id="ARBA00023163"/>
    </source>
</evidence>
<feature type="domain" description="HTH gntR-type" evidence="5">
    <location>
        <begin position="26"/>
        <end position="94"/>
    </location>
</feature>
<keyword evidence="3" id="KW-0804">Transcription</keyword>
<dbReference type="SMART" id="SM00345">
    <property type="entry name" value="HTH_GNTR"/>
    <property type="match status" value="1"/>
</dbReference>
<dbReference type="Gene3D" id="1.20.120.530">
    <property type="entry name" value="GntR ligand-binding domain-like"/>
    <property type="match status" value="1"/>
</dbReference>
<dbReference type="SUPFAM" id="SSF46785">
    <property type="entry name" value="Winged helix' DNA-binding domain"/>
    <property type="match status" value="1"/>
</dbReference>
<dbReference type="GO" id="GO:0003677">
    <property type="term" value="F:DNA binding"/>
    <property type="evidence" value="ECO:0007669"/>
    <property type="project" value="UniProtKB-KW"/>
</dbReference>